<dbReference type="EC" id="3.2.1.-" evidence="4"/>
<dbReference type="GO" id="GO:0016139">
    <property type="term" value="P:glycoside catabolic process"/>
    <property type="evidence" value="ECO:0007669"/>
    <property type="project" value="TreeGrafter"/>
</dbReference>
<accession>A0A914PLS6</accession>
<evidence type="ECO:0000313" key="7">
    <source>
        <dbReference type="WBParaSite" id="PDA_v2.g18937.t1"/>
    </source>
</evidence>
<evidence type="ECO:0000256" key="3">
    <source>
        <dbReference type="ARBA" id="ARBA00023295"/>
    </source>
</evidence>
<sequence length="126" mass="14574">MANLKIFIFSVFIFVAVKGLNNGLVRTPPMGWMSWTKFYCEIDCIKHPKACINEDLYASQADRMANDGYKDVGYEYIHIDGYCWMSMQRDQAGRLTPNATRFPHGIKWLANHVRSIFVEILIFLST</sequence>
<dbReference type="InterPro" id="IPR013785">
    <property type="entry name" value="Aldolase_TIM"/>
</dbReference>
<comment type="subunit">
    <text evidence="4">Homodimer.</text>
</comment>
<keyword evidence="2 4" id="KW-0378">Hydrolase</keyword>
<evidence type="ECO:0000256" key="2">
    <source>
        <dbReference type="ARBA" id="ARBA00022801"/>
    </source>
</evidence>
<evidence type="ECO:0000256" key="4">
    <source>
        <dbReference type="RuleBase" id="RU361168"/>
    </source>
</evidence>
<dbReference type="PANTHER" id="PTHR11452">
    <property type="entry name" value="ALPHA-GALACTOSIDASE/ALPHA-N-ACETYLGALACTOSAMINIDASE"/>
    <property type="match status" value="1"/>
</dbReference>
<dbReference type="Gene3D" id="3.20.20.70">
    <property type="entry name" value="Aldolase class I"/>
    <property type="match status" value="1"/>
</dbReference>
<evidence type="ECO:0000256" key="5">
    <source>
        <dbReference type="SAM" id="SignalP"/>
    </source>
</evidence>
<dbReference type="Pfam" id="PF16499">
    <property type="entry name" value="Melibiase_2"/>
    <property type="match status" value="1"/>
</dbReference>
<feature type="chain" id="PRO_5037436718" description="Alpha-galactosidase" evidence="5">
    <location>
        <begin position="20"/>
        <end position="126"/>
    </location>
</feature>
<protein>
    <recommendedName>
        <fullName evidence="4">Alpha-galactosidase</fullName>
        <ecNumber evidence="4">3.2.1.-</ecNumber>
    </recommendedName>
</protein>
<evidence type="ECO:0000256" key="1">
    <source>
        <dbReference type="ARBA" id="ARBA00009743"/>
    </source>
</evidence>
<dbReference type="GO" id="GO:0005737">
    <property type="term" value="C:cytoplasm"/>
    <property type="evidence" value="ECO:0007669"/>
    <property type="project" value="TreeGrafter"/>
</dbReference>
<dbReference type="GO" id="GO:0004557">
    <property type="term" value="F:alpha-galactosidase activity"/>
    <property type="evidence" value="ECO:0007669"/>
    <property type="project" value="TreeGrafter"/>
</dbReference>
<organism evidence="6 7">
    <name type="scientific">Panagrolaimus davidi</name>
    <dbReference type="NCBI Taxonomy" id="227884"/>
    <lineage>
        <taxon>Eukaryota</taxon>
        <taxon>Metazoa</taxon>
        <taxon>Ecdysozoa</taxon>
        <taxon>Nematoda</taxon>
        <taxon>Chromadorea</taxon>
        <taxon>Rhabditida</taxon>
        <taxon>Tylenchina</taxon>
        <taxon>Panagrolaimomorpha</taxon>
        <taxon>Panagrolaimoidea</taxon>
        <taxon>Panagrolaimidae</taxon>
        <taxon>Panagrolaimus</taxon>
    </lineage>
</organism>
<dbReference type="PRINTS" id="PR00740">
    <property type="entry name" value="GLHYDRLASE27"/>
</dbReference>
<dbReference type="InterPro" id="IPR017853">
    <property type="entry name" value="GH"/>
</dbReference>
<dbReference type="Proteomes" id="UP000887578">
    <property type="component" value="Unplaced"/>
</dbReference>
<evidence type="ECO:0000313" key="6">
    <source>
        <dbReference type="Proteomes" id="UP000887578"/>
    </source>
</evidence>
<keyword evidence="5" id="KW-0732">Signal</keyword>
<keyword evidence="6" id="KW-1185">Reference proteome</keyword>
<dbReference type="AlphaFoldDB" id="A0A914PLS6"/>
<dbReference type="SUPFAM" id="SSF51445">
    <property type="entry name" value="(Trans)glycosidases"/>
    <property type="match status" value="1"/>
</dbReference>
<proteinExistence type="inferred from homology"/>
<feature type="signal peptide" evidence="5">
    <location>
        <begin position="1"/>
        <end position="19"/>
    </location>
</feature>
<dbReference type="GO" id="GO:0009311">
    <property type="term" value="P:oligosaccharide metabolic process"/>
    <property type="evidence" value="ECO:0007669"/>
    <property type="project" value="TreeGrafter"/>
</dbReference>
<name>A0A914PLS6_9BILA</name>
<dbReference type="PANTHER" id="PTHR11452:SF83">
    <property type="entry name" value="ALPHA-GALACTOSIDASE"/>
    <property type="match status" value="1"/>
</dbReference>
<comment type="similarity">
    <text evidence="1 4">Belongs to the glycosyl hydrolase 27 family.</text>
</comment>
<keyword evidence="4" id="KW-1015">Disulfide bond</keyword>
<dbReference type="WBParaSite" id="PDA_v2.g18937.t1">
    <property type="protein sequence ID" value="PDA_v2.g18937.t1"/>
    <property type="gene ID" value="PDA_v2.g18937"/>
</dbReference>
<keyword evidence="3 4" id="KW-0326">Glycosidase</keyword>
<reference evidence="7" key="1">
    <citation type="submission" date="2022-11" db="UniProtKB">
        <authorList>
            <consortium name="WormBaseParasite"/>
        </authorList>
    </citation>
    <scope>IDENTIFICATION</scope>
</reference>
<dbReference type="InterPro" id="IPR002241">
    <property type="entry name" value="Glyco_hydro_27"/>
</dbReference>